<protein>
    <submittedName>
        <fullName evidence="1">Uncharacterized protein</fullName>
    </submittedName>
</protein>
<organism evidence="1 2">
    <name type="scientific">Leptolyngbya boryana NIES-2135</name>
    <dbReference type="NCBI Taxonomy" id="1973484"/>
    <lineage>
        <taxon>Bacteria</taxon>
        <taxon>Bacillati</taxon>
        <taxon>Cyanobacteriota</taxon>
        <taxon>Cyanophyceae</taxon>
        <taxon>Leptolyngbyales</taxon>
        <taxon>Leptolyngbyaceae</taxon>
        <taxon>Leptolyngbya group</taxon>
        <taxon>Leptolyngbya</taxon>
    </lineage>
</organism>
<dbReference type="EMBL" id="AP018203">
    <property type="protein sequence ID" value="BAY57969.1"/>
    <property type="molecule type" value="Genomic_DNA"/>
</dbReference>
<proteinExistence type="predicted"/>
<dbReference type="Proteomes" id="UP000217895">
    <property type="component" value="Chromosome"/>
</dbReference>
<sequence>MNSFNHFPWWDYLNQHLFDSERPFIWSFEKFRHVNRVQKLERCWEQSEVRLLERCWQQETDEKNF</sequence>
<gene>
    <name evidence="1" type="ORF">NIES2135_48420</name>
</gene>
<keyword evidence="2" id="KW-1185">Reference proteome</keyword>
<name>A0A1Z4JMJ0_LEPBY</name>
<reference evidence="1 2" key="1">
    <citation type="submission" date="2017-06" db="EMBL/GenBank/DDBJ databases">
        <title>Genome sequencing of cyanobaciteial culture collection at National Institute for Environmental Studies (NIES).</title>
        <authorList>
            <person name="Hirose Y."/>
            <person name="Shimura Y."/>
            <person name="Fujisawa T."/>
            <person name="Nakamura Y."/>
            <person name="Kawachi M."/>
        </authorList>
    </citation>
    <scope>NUCLEOTIDE SEQUENCE [LARGE SCALE GENOMIC DNA]</scope>
    <source>
        <strain evidence="1 2">NIES-2135</strain>
    </source>
</reference>
<dbReference type="AlphaFoldDB" id="A0A1Z4JMJ0"/>
<accession>A0A1Z4JMJ0</accession>
<evidence type="ECO:0000313" key="2">
    <source>
        <dbReference type="Proteomes" id="UP000217895"/>
    </source>
</evidence>
<evidence type="ECO:0000313" key="1">
    <source>
        <dbReference type="EMBL" id="BAY57969.1"/>
    </source>
</evidence>